<sequence length="85" mass="9848">MRAGRPWCYITRILHEALPCCQMTRTDISEAIDIHRLLDGLERVGSTQDYYRLNHTTPDQRRRIVERLAETLAAELQAIGIRIDA</sequence>
<gene>
    <name evidence="1" type="ORF">OZSIB_2256</name>
</gene>
<evidence type="ECO:0000313" key="2">
    <source>
        <dbReference type="Proteomes" id="UP000252355"/>
    </source>
</evidence>
<name>A0A367ZU55_9BACT</name>
<protein>
    <submittedName>
        <fullName evidence="1">Uncharacterized protein</fullName>
    </submittedName>
</protein>
<dbReference type="AlphaFoldDB" id="A0A367ZU55"/>
<proteinExistence type="predicted"/>
<evidence type="ECO:0000313" key="1">
    <source>
        <dbReference type="EMBL" id="RCK81387.1"/>
    </source>
</evidence>
<accession>A0A367ZU55</accession>
<reference evidence="1 2" key="1">
    <citation type="submission" date="2018-05" db="EMBL/GenBank/DDBJ databases">
        <title>A metagenomic window into the 2 km-deep terrestrial subsurface aquifer revealed taxonomically and functionally diverse microbial community comprising novel uncultured bacterial lineages.</title>
        <authorList>
            <person name="Kadnikov V.V."/>
            <person name="Mardanov A.V."/>
            <person name="Beletsky A.V."/>
            <person name="Banks D."/>
            <person name="Pimenov N.V."/>
            <person name="Frank Y.A."/>
            <person name="Karnachuk O.V."/>
            <person name="Ravin N.V."/>
        </authorList>
    </citation>
    <scope>NUCLEOTIDE SEQUENCE [LARGE SCALE GENOMIC DNA]</scope>
    <source>
        <strain evidence="1">BY5</strain>
    </source>
</reference>
<dbReference type="EMBL" id="QOQW01000002">
    <property type="protein sequence ID" value="RCK81387.1"/>
    <property type="molecule type" value="Genomic_DNA"/>
</dbReference>
<dbReference type="Proteomes" id="UP000252355">
    <property type="component" value="Unassembled WGS sequence"/>
</dbReference>
<comment type="caution">
    <text evidence="1">The sequence shown here is derived from an EMBL/GenBank/DDBJ whole genome shotgun (WGS) entry which is preliminary data.</text>
</comment>
<organism evidence="1 2">
    <name type="scientific">Candidatus Ozemobacter sibiricus</name>
    <dbReference type="NCBI Taxonomy" id="2268124"/>
    <lineage>
        <taxon>Bacteria</taxon>
        <taxon>Candidatus Ozemobacteria</taxon>
        <taxon>Candidatus Ozemobacterales</taxon>
        <taxon>Candidatus Ozemobacteraceae</taxon>
        <taxon>Candidatus Ozemobacter</taxon>
    </lineage>
</organism>